<gene>
    <name evidence="2" type="ORF">ACFS29_14850</name>
</gene>
<reference evidence="3" key="1">
    <citation type="journal article" date="2019" name="Int. J. Syst. Evol. Microbiol.">
        <title>The Global Catalogue of Microorganisms (GCM) 10K type strain sequencing project: providing services to taxonomists for standard genome sequencing and annotation.</title>
        <authorList>
            <consortium name="The Broad Institute Genomics Platform"/>
            <consortium name="The Broad Institute Genome Sequencing Center for Infectious Disease"/>
            <person name="Wu L."/>
            <person name="Ma J."/>
        </authorList>
    </citation>
    <scope>NUCLEOTIDE SEQUENCE [LARGE SCALE GENOMIC DNA]</scope>
    <source>
        <strain evidence="3">KCTC 32514</strain>
    </source>
</reference>
<comment type="caution">
    <text evidence="2">The sequence shown here is derived from an EMBL/GenBank/DDBJ whole genome shotgun (WGS) entry which is preliminary data.</text>
</comment>
<evidence type="ECO:0000313" key="3">
    <source>
        <dbReference type="Proteomes" id="UP001597548"/>
    </source>
</evidence>
<organism evidence="2 3">
    <name type="scientific">Psychroserpens luteus</name>
    <dbReference type="NCBI Taxonomy" id="1434066"/>
    <lineage>
        <taxon>Bacteria</taxon>
        <taxon>Pseudomonadati</taxon>
        <taxon>Bacteroidota</taxon>
        <taxon>Flavobacteriia</taxon>
        <taxon>Flavobacteriales</taxon>
        <taxon>Flavobacteriaceae</taxon>
        <taxon>Psychroserpens</taxon>
    </lineage>
</organism>
<name>A0ABW5ZXI5_9FLAO</name>
<proteinExistence type="predicted"/>
<evidence type="ECO:0000313" key="2">
    <source>
        <dbReference type="EMBL" id="MFD2916930.1"/>
    </source>
</evidence>
<feature type="compositionally biased region" description="Low complexity" evidence="1">
    <location>
        <begin position="92"/>
        <end position="113"/>
    </location>
</feature>
<feature type="compositionally biased region" description="Polar residues" evidence="1">
    <location>
        <begin position="114"/>
        <end position="125"/>
    </location>
</feature>
<protein>
    <submittedName>
        <fullName evidence="2">Uncharacterized protein</fullName>
    </submittedName>
</protein>
<accession>A0ABW5ZXI5</accession>
<keyword evidence="3" id="KW-1185">Reference proteome</keyword>
<feature type="region of interest" description="Disordered" evidence="1">
    <location>
        <begin position="87"/>
        <end position="156"/>
    </location>
</feature>
<dbReference type="Proteomes" id="UP001597548">
    <property type="component" value="Unassembled WGS sequence"/>
</dbReference>
<sequence length="264" mass="28866">MVLTLQDDGTYNTAIVAYHFPDFNNIGIGRQEIDFDSDTIFDNMTSRVCIGWYSCTSWNYCECEEDPTCGAYSYDQVCTDDNQVEFAEAEESGSGTTTGSTSGNGSTSSGTTGENDVTQWDGTVWTSGGGGNGDTDTDDTNTGGSTTTSSPFILTPKTPCEKMNKLKADTGFRAKMVELKTAADDENVENTFTLYNKTGLAPLTDKYLYAPKNGTPSQPKVTYNYFASTQGFIRSHYNGLLSTISVKDLQDMYITMLQIMVRTR</sequence>
<feature type="compositionally biased region" description="Low complexity" evidence="1">
    <location>
        <begin position="140"/>
        <end position="150"/>
    </location>
</feature>
<evidence type="ECO:0000256" key="1">
    <source>
        <dbReference type="SAM" id="MobiDB-lite"/>
    </source>
</evidence>
<dbReference type="EMBL" id="JBHUOS010000010">
    <property type="protein sequence ID" value="MFD2916930.1"/>
    <property type="molecule type" value="Genomic_DNA"/>
</dbReference>
<dbReference type="RefSeq" id="WP_194506215.1">
    <property type="nucleotide sequence ID" value="NZ_JADILU010000001.1"/>
</dbReference>